<keyword evidence="6" id="KW-0175">Coiled coil</keyword>
<feature type="coiled-coil region" evidence="6">
    <location>
        <begin position="1"/>
        <end position="28"/>
    </location>
</feature>
<dbReference type="SMART" id="SM00320">
    <property type="entry name" value="WD40"/>
    <property type="match status" value="5"/>
</dbReference>
<name>A0AA85ISC0_TRIRE</name>
<evidence type="ECO:0000256" key="4">
    <source>
        <dbReference type="ARBA" id="ARBA00022737"/>
    </source>
</evidence>
<dbReference type="PANTHER" id="PTHR12442:SF22">
    <property type="entry name" value="CYTOPLASMIC DYNEIN 1 INTERMEDIATE CHAIN-RELATED"/>
    <property type="match status" value="1"/>
</dbReference>
<comment type="subcellular location">
    <subcellularLocation>
        <location evidence="1">Cytoplasm</location>
    </subcellularLocation>
</comment>
<dbReference type="AlphaFoldDB" id="A0AA85ISC0"/>
<dbReference type="InterPro" id="IPR015943">
    <property type="entry name" value="WD40/YVTN_repeat-like_dom_sf"/>
</dbReference>
<dbReference type="PROSITE" id="PS50082">
    <property type="entry name" value="WD_REPEATS_2"/>
    <property type="match status" value="1"/>
</dbReference>
<evidence type="ECO:0000313" key="8">
    <source>
        <dbReference type="Proteomes" id="UP000050795"/>
    </source>
</evidence>
<keyword evidence="2" id="KW-0963">Cytoplasm</keyword>
<reference evidence="8" key="1">
    <citation type="submission" date="2022-06" db="EMBL/GenBank/DDBJ databases">
        <authorList>
            <person name="Berger JAMES D."/>
            <person name="Berger JAMES D."/>
        </authorList>
    </citation>
    <scope>NUCLEOTIDE SEQUENCE [LARGE SCALE GENOMIC DNA]</scope>
</reference>
<keyword evidence="4" id="KW-0677">Repeat</keyword>
<dbReference type="GO" id="GO:0010970">
    <property type="term" value="P:transport along microtubule"/>
    <property type="evidence" value="ECO:0007669"/>
    <property type="project" value="TreeGrafter"/>
</dbReference>
<dbReference type="Proteomes" id="UP000050795">
    <property type="component" value="Unassembled WGS sequence"/>
</dbReference>
<evidence type="ECO:0000256" key="1">
    <source>
        <dbReference type="ARBA" id="ARBA00004496"/>
    </source>
</evidence>
<sequence length="656" mass="73431">MSDRKAELERKKAKLLALREEKKKREESKKPDIDAIDKLQTADDLLKGLGLPAMPSSSSLNLRELESPSSTISDGLPRVPKKRKNLQTSEIFEVVITSEVIAYDKETQTLEEPEERETADRSTDYYVLTYDESSRDEVDAKAALAELEKMPHIGVSRVGQTGVGVLDKIDGIRTVSEAAGDEGALNDPEHTEVNTLTEEEKSRIMSSESFLRFFQRSSRIVERVLSRNEDLFQEYTGEDDHEAKESDELLTVSLEFFDDRWSKNRKVTDLDWSTIFPELCLAAYNSNEQSAHEPEGVCLVWNIKYPKLKTPEHVFHCQSAVTSASLSRFHPNIVVAGTYSGQIVLWDSRVLKRTPVQRSPLTSWAHTHPVFAITLVGTQNAHNIISLGTDGSLCAWSLEMLSQPREKTKVCEMSSGGLFDVYPTCMSFFANDVNNYAVGAENGNAYCGQRHSSRTGTADESSRHVTYKGHKAPLTAISTHPSPGAFSFSSFFLTASFDWTVRLWSTRENKPIYTFDDYSDYVYDVSWSPVHPAVFASGDGTGYISVWNVNQEPEVPVARRMLLSSSNIGVPSTSLSSSISAVDVVSINKCRWHTSGSYLAAGDDIGRVSICNVHESLSQPNTEDWSTFAHVLADFKHYEMEPEMIDSEHQQQQQHF</sequence>
<keyword evidence="3 5" id="KW-0853">WD repeat</keyword>
<reference evidence="9 10" key="2">
    <citation type="submission" date="2023-11" db="UniProtKB">
        <authorList>
            <consortium name="WormBaseParasite"/>
        </authorList>
    </citation>
    <scope>IDENTIFICATION</scope>
</reference>
<evidence type="ECO:0000313" key="9">
    <source>
        <dbReference type="WBParaSite" id="TREG1_108950.3"/>
    </source>
</evidence>
<feature type="repeat" description="WD" evidence="5">
    <location>
        <begin position="467"/>
        <end position="514"/>
    </location>
</feature>
<feature type="region of interest" description="Disordered" evidence="7">
    <location>
        <begin position="50"/>
        <end position="79"/>
    </location>
</feature>
<accession>A0AA85ISC0</accession>
<dbReference type="WBParaSite" id="TREG1_108950.4">
    <property type="protein sequence ID" value="TREG1_108950.4"/>
    <property type="gene ID" value="TREG1_108950"/>
</dbReference>
<evidence type="ECO:0000256" key="7">
    <source>
        <dbReference type="SAM" id="MobiDB-lite"/>
    </source>
</evidence>
<dbReference type="GO" id="GO:0045504">
    <property type="term" value="F:dynein heavy chain binding"/>
    <property type="evidence" value="ECO:0007669"/>
    <property type="project" value="TreeGrafter"/>
</dbReference>
<dbReference type="InterPro" id="IPR001680">
    <property type="entry name" value="WD40_rpt"/>
</dbReference>
<evidence type="ECO:0000256" key="3">
    <source>
        <dbReference type="ARBA" id="ARBA00022574"/>
    </source>
</evidence>
<dbReference type="GO" id="GO:0005737">
    <property type="term" value="C:cytoplasm"/>
    <property type="evidence" value="ECO:0007669"/>
    <property type="project" value="UniProtKB-SubCell"/>
</dbReference>
<dbReference type="SUPFAM" id="SSF50978">
    <property type="entry name" value="WD40 repeat-like"/>
    <property type="match status" value="1"/>
</dbReference>
<protein>
    <recommendedName>
        <fullName evidence="11">WD_REPEATS_REGION domain-containing protein</fullName>
    </recommendedName>
</protein>
<dbReference type="InterPro" id="IPR050687">
    <property type="entry name" value="Dynein_IC"/>
</dbReference>
<dbReference type="GO" id="GO:0005868">
    <property type="term" value="C:cytoplasmic dynein complex"/>
    <property type="evidence" value="ECO:0007669"/>
    <property type="project" value="TreeGrafter"/>
</dbReference>
<evidence type="ECO:0008006" key="11">
    <source>
        <dbReference type="Google" id="ProtNLM"/>
    </source>
</evidence>
<dbReference type="InterPro" id="IPR036322">
    <property type="entry name" value="WD40_repeat_dom_sf"/>
</dbReference>
<proteinExistence type="predicted"/>
<dbReference type="Pfam" id="PF00400">
    <property type="entry name" value="WD40"/>
    <property type="match status" value="2"/>
</dbReference>
<evidence type="ECO:0000313" key="10">
    <source>
        <dbReference type="WBParaSite" id="TREG1_108950.4"/>
    </source>
</evidence>
<evidence type="ECO:0000256" key="6">
    <source>
        <dbReference type="SAM" id="Coils"/>
    </source>
</evidence>
<dbReference type="WBParaSite" id="TREG1_108950.3">
    <property type="protein sequence ID" value="TREG1_108950.3"/>
    <property type="gene ID" value="TREG1_108950"/>
</dbReference>
<organism evidence="8 10">
    <name type="scientific">Trichobilharzia regenti</name>
    <name type="common">Nasal bird schistosome</name>
    <dbReference type="NCBI Taxonomy" id="157069"/>
    <lineage>
        <taxon>Eukaryota</taxon>
        <taxon>Metazoa</taxon>
        <taxon>Spiralia</taxon>
        <taxon>Lophotrochozoa</taxon>
        <taxon>Platyhelminthes</taxon>
        <taxon>Trematoda</taxon>
        <taxon>Digenea</taxon>
        <taxon>Strigeidida</taxon>
        <taxon>Schistosomatoidea</taxon>
        <taxon>Schistosomatidae</taxon>
        <taxon>Trichobilharzia</taxon>
    </lineage>
</organism>
<evidence type="ECO:0000256" key="5">
    <source>
        <dbReference type="PROSITE-ProRule" id="PRU00221"/>
    </source>
</evidence>
<dbReference type="Gene3D" id="2.130.10.10">
    <property type="entry name" value="YVTN repeat-like/Quinoprotein amine dehydrogenase"/>
    <property type="match status" value="2"/>
</dbReference>
<dbReference type="PANTHER" id="PTHR12442">
    <property type="entry name" value="DYNEIN INTERMEDIATE CHAIN"/>
    <property type="match status" value="1"/>
</dbReference>
<evidence type="ECO:0000256" key="2">
    <source>
        <dbReference type="ARBA" id="ARBA00022490"/>
    </source>
</evidence>
<keyword evidence="8" id="KW-1185">Reference proteome</keyword>
<dbReference type="GO" id="GO:0045503">
    <property type="term" value="F:dynein light chain binding"/>
    <property type="evidence" value="ECO:0007669"/>
    <property type="project" value="TreeGrafter"/>
</dbReference>
<feature type="compositionally biased region" description="Low complexity" evidence="7">
    <location>
        <begin position="55"/>
        <end position="70"/>
    </location>
</feature>